<feature type="compositionally biased region" description="Acidic residues" evidence="1">
    <location>
        <begin position="204"/>
        <end position="218"/>
    </location>
</feature>
<dbReference type="AlphaFoldDB" id="A0A9Q1ID64"/>
<evidence type="ECO:0000256" key="1">
    <source>
        <dbReference type="SAM" id="MobiDB-lite"/>
    </source>
</evidence>
<dbReference type="EMBL" id="JAINUF010000020">
    <property type="protein sequence ID" value="KAJ8335339.1"/>
    <property type="molecule type" value="Genomic_DNA"/>
</dbReference>
<evidence type="ECO:0000313" key="2">
    <source>
        <dbReference type="EMBL" id="KAJ8335339.1"/>
    </source>
</evidence>
<proteinExistence type="predicted"/>
<name>A0A9Q1ID64_SYNKA</name>
<feature type="compositionally biased region" description="Basic and acidic residues" evidence="1">
    <location>
        <begin position="77"/>
        <end position="93"/>
    </location>
</feature>
<dbReference type="OrthoDB" id="9928592at2759"/>
<comment type="caution">
    <text evidence="2">The sequence shown here is derived from an EMBL/GenBank/DDBJ whole genome shotgun (WGS) entry which is preliminary data.</text>
</comment>
<keyword evidence="3" id="KW-1185">Reference proteome</keyword>
<organism evidence="2 3">
    <name type="scientific">Synaphobranchus kaupii</name>
    <name type="common">Kaup's arrowtooth eel</name>
    <dbReference type="NCBI Taxonomy" id="118154"/>
    <lineage>
        <taxon>Eukaryota</taxon>
        <taxon>Metazoa</taxon>
        <taxon>Chordata</taxon>
        <taxon>Craniata</taxon>
        <taxon>Vertebrata</taxon>
        <taxon>Euteleostomi</taxon>
        <taxon>Actinopterygii</taxon>
        <taxon>Neopterygii</taxon>
        <taxon>Teleostei</taxon>
        <taxon>Anguilliformes</taxon>
        <taxon>Synaphobranchidae</taxon>
        <taxon>Synaphobranchus</taxon>
    </lineage>
</organism>
<feature type="region of interest" description="Disordered" evidence="1">
    <location>
        <begin position="77"/>
        <end position="112"/>
    </location>
</feature>
<sequence>MRKQGVGPVLKGAETEEPAALRSTGEMSRPRSQRGNITQQEDHPFLELQREWCAVRRSIGHVNTHLCRMQIEESAGKKELAGGKKGATEKEMSAPKAQPASKTVATRSGPPKKAHVAKMEVCEEEAGAGHSVGQQQGSRASGVSQQLQVSSVVLPQEKTTATININQMIELDLLSVKDKEKTNDGSTEELQGQTPLTLTRGKSEDEEHEYDTEEVEEAEGPHGFKQEMLMPWCPSDAVDPDVPPLERTDSVFTNPDKRYSYSEASQLKL</sequence>
<dbReference type="Proteomes" id="UP001152622">
    <property type="component" value="Chromosome 20"/>
</dbReference>
<reference evidence="2" key="1">
    <citation type="journal article" date="2023" name="Science">
        <title>Genome structures resolve the early diversification of teleost fishes.</title>
        <authorList>
            <person name="Parey E."/>
            <person name="Louis A."/>
            <person name="Montfort J."/>
            <person name="Bouchez O."/>
            <person name="Roques C."/>
            <person name="Iampietro C."/>
            <person name="Lluch J."/>
            <person name="Castinel A."/>
            <person name="Donnadieu C."/>
            <person name="Desvignes T."/>
            <person name="Floi Bucao C."/>
            <person name="Jouanno E."/>
            <person name="Wen M."/>
            <person name="Mejri S."/>
            <person name="Dirks R."/>
            <person name="Jansen H."/>
            <person name="Henkel C."/>
            <person name="Chen W.J."/>
            <person name="Zahm M."/>
            <person name="Cabau C."/>
            <person name="Klopp C."/>
            <person name="Thompson A.W."/>
            <person name="Robinson-Rechavi M."/>
            <person name="Braasch I."/>
            <person name="Lecointre G."/>
            <person name="Bobe J."/>
            <person name="Postlethwait J.H."/>
            <person name="Berthelot C."/>
            <person name="Roest Crollius H."/>
            <person name="Guiguen Y."/>
        </authorList>
    </citation>
    <scope>NUCLEOTIDE SEQUENCE</scope>
    <source>
        <strain evidence="2">WJC10195</strain>
    </source>
</reference>
<protein>
    <submittedName>
        <fullName evidence="2">Uncharacterized protein</fullName>
    </submittedName>
</protein>
<accession>A0A9Q1ID64</accession>
<evidence type="ECO:0000313" key="3">
    <source>
        <dbReference type="Proteomes" id="UP001152622"/>
    </source>
</evidence>
<feature type="compositionally biased region" description="Polar residues" evidence="1">
    <location>
        <begin position="184"/>
        <end position="197"/>
    </location>
</feature>
<feature type="region of interest" description="Disordered" evidence="1">
    <location>
        <begin position="180"/>
        <end position="269"/>
    </location>
</feature>
<feature type="compositionally biased region" description="Basic and acidic residues" evidence="1">
    <location>
        <begin position="244"/>
        <end position="260"/>
    </location>
</feature>
<gene>
    <name evidence="2" type="ORF">SKAU_G00386810</name>
</gene>
<feature type="region of interest" description="Disordered" evidence="1">
    <location>
        <begin position="1"/>
        <end position="42"/>
    </location>
</feature>